<dbReference type="Pfam" id="PF06985">
    <property type="entry name" value="HET"/>
    <property type="match status" value="1"/>
</dbReference>
<feature type="non-terminal residue" evidence="2">
    <location>
        <position position="129"/>
    </location>
</feature>
<sequence length="129" mass="14768">ECQRYHDCGSGAEKDHFPIKLIDCDKNEIILADTSYKYAALSYVWGQQDELTPPTFVQKYTGNVRQDLDQLLNAPRTIKDAITATQKLNLRYLWVDRHCINQKNASEKHTQIAAMHLIYRSAEVTLVAA</sequence>
<keyword evidence="3" id="KW-1185">Reference proteome</keyword>
<organism evidence="2 3">
    <name type="scientific">Lophium mytilinum</name>
    <dbReference type="NCBI Taxonomy" id="390894"/>
    <lineage>
        <taxon>Eukaryota</taxon>
        <taxon>Fungi</taxon>
        <taxon>Dikarya</taxon>
        <taxon>Ascomycota</taxon>
        <taxon>Pezizomycotina</taxon>
        <taxon>Dothideomycetes</taxon>
        <taxon>Pleosporomycetidae</taxon>
        <taxon>Mytilinidiales</taxon>
        <taxon>Mytilinidiaceae</taxon>
        <taxon>Lophium</taxon>
    </lineage>
</organism>
<dbReference type="PANTHER" id="PTHR33112:SF1">
    <property type="entry name" value="HETEROKARYON INCOMPATIBILITY DOMAIN-CONTAINING PROTEIN"/>
    <property type="match status" value="1"/>
</dbReference>
<feature type="domain" description="Heterokaryon incompatibility" evidence="1">
    <location>
        <begin position="38"/>
        <end position="129"/>
    </location>
</feature>
<proteinExistence type="predicted"/>
<protein>
    <recommendedName>
        <fullName evidence="1">Heterokaryon incompatibility domain-containing protein</fullName>
    </recommendedName>
</protein>
<name>A0A6A6QWQ8_9PEZI</name>
<gene>
    <name evidence="2" type="ORF">BU16DRAFT_422283</name>
</gene>
<dbReference type="InterPro" id="IPR010730">
    <property type="entry name" value="HET"/>
</dbReference>
<dbReference type="OrthoDB" id="5428863at2759"/>
<feature type="non-terminal residue" evidence="2">
    <location>
        <position position="1"/>
    </location>
</feature>
<dbReference type="Proteomes" id="UP000799750">
    <property type="component" value="Unassembled WGS sequence"/>
</dbReference>
<evidence type="ECO:0000259" key="1">
    <source>
        <dbReference type="Pfam" id="PF06985"/>
    </source>
</evidence>
<dbReference type="EMBL" id="MU004189">
    <property type="protein sequence ID" value="KAF2495437.1"/>
    <property type="molecule type" value="Genomic_DNA"/>
</dbReference>
<reference evidence="2" key="1">
    <citation type="journal article" date="2020" name="Stud. Mycol.">
        <title>101 Dothideomycetes genomes: a test case for predicting lifestyles and emergence of pathogens.</title>
        <authorList>
            <person name="Haridas S."/>
            <person name="Albert R."/>
            <person name="Binder M."/>
            <person name="Bloem J."/>
            <person name="Labutti K."/>
            <person name="Salamov A."/>
            <person name="Andreopoulos B."/>
            <person name="Baker S."/>
            <person name="Barry K."/>
            <person name="Bills G."/>
            <person name="Bluhm B."/>
            <person name="Cannon C."/>
            <person name="Castanera R."/>
            <person name="Culley D."/>
            <person name="Daum C."/>
            <person name="Ezra D."/>
            <person name="Gonzalez J."/>
            <person name="Henrissat B."/>
            <person name="Kuo A."/>
            <person name="Liang C."/>
            <person name="Lipzen A."/>
            <person name="Lutzoni F."/>
            <person name="Magnuson J."/>
            <person name="Mondo S."/>
            <person name="Nolan M."/>
            <person name="Ohm R."/>
            <person name="Pangilinan J."/>
            <person name="Park H.-J."/>
            <person name="Ramirez L."/>
            <person name="Alfaro M."/>
            <person name="Sun H."/>
            <person name="Tritt A."/>
            <person name="Yoshinaga Y."/>
            <person name="Zwiers L.-H."/>
            <person name="Turgeon B."/>
            <person name="Goodwin S."/>
            <person name="Spatafora J."/>
            <person name="Crous P."/>
            <person name="Grigoriev I."/>
        </authorList>
    </citation>
    <scope>NUCLEOTIDE SEQUENCE</scope>
    <source>
        <strain evidence="2">CBS 269.34</strain>
    </source>
</reference>
<accession>A0A6A6QWQ8</accession>
<evidence type="ECO:0000313" key="2">
    <source>
        <dbReference type="EMBL" id="KAF2495437.1"/>
    </source>
</evidence>
<evidence type="ECO:0000313" key="3">
    <source>
        <dbReference type="Proteomes" id="UP000799750"/>
    </source>
</evidence>
<dbReference type="PANTHER" id="PTHR33112">
    <property type="entry name" value="DOMAIN PROTEIN, PUTATIVE-RELATED"/>
    <property type="match status" value="1"/>
</dbReference>
<dbReference type="AlphaFoldDB" id="A0A6A6QWQ8"/>